<reference evidence="6" key="3">
    <citation type="submission" date="2019-12" db="EMBL/GenBank/DDBJ databases">
        <title>Complete and draft genome sequences of new strains and members of some known species of the genus Rathayibacter isolated from plants.</title>
        <authorList>
            <person name="Tarlachkov S.V."/>
            <person name="Starodumova I.P."/>
            <person name="Dorofeeva L.V."/>
            <person name="Prisyazhnaya N.V."/>
            <person name="Leyn S."/>
            <person name="Zlamal J."/>
            <person name="Elan M."/>
            <person name="Osterman A.L."/>
            <person name="Nadler S."/>
            <person name="Subbotin S.A."/>
            <person name="Evtushenko L.I."/>
        </authorList>
    </citation>
    <scope>NUCLEOTIDE SEQUENCE [LARGE SCALE GENOMIC DNA]</scope>
    <source>
        <strain evidence="6">VKM Ac-2761</strain>
    </source>
</reference>
<keyword evidence="2" id="KW-1133">Transmembrane helix</keyword>
<dbReference type="EMBL" id="LIIN01000011">
    <property type="protein sequence ID" value="KZX22258.1"/>
    <property type="molecule type" value="Genomic_DNA"/>
</dbReference>
<evidence type="ECO:0000313" key="5">
    <source>
        <dbReference type="Proteomes" id="UP000076717"/>
    </source>
</evidence>
<evidence type="ECO:0000256" key="2">
    <source>
        <dbReference type="SAM" id="Phobius"/>
    </source>
</evidence>
<evidence type="ECO:0000313" key="4">
    <source>
        <dbReference type="EMBL" id="QHC55868.1"/>
    </source>
</evidence>
<dbReference type="Proteomes" id="UP000465031">
    <property type="component" value="Chromosome"/>
</dbReference>
<proteinExistence type="predicted"/>
<reference evidence="4" key="2">
    <citation type="submission" date="2019-12" db="EMBL/GenBank/DDBJ databases">
        <title>Complete and Draft Genome Sequences of New Strains and Members of Some Known Species of the Genus Rathayibacter isolated from Plants.</title>
        <authorList>
            <person name="Tarlachkov S.V."/>
            <person name="Starodumova I.P."/>
            <person name="Dorofeeva L.V."/>
            <person name="Prisyazhnaya N.V."/>
            <person name="Leyn S.A."/>
            <person name="Zlamal J.E."/>
            <person name="Elane M.L."/>
            <person name="Osterman A.L."/>
            <person name="Nadler S.A."/>
            <person name="Subbotin S.A."/>
            <person name="Evtushenko L.I."/>
        </authorList>
    </citation>
    <scope>NUCLEOTIDE SEQUENCE</scope>
    <source>
        <strain evidence="4">VKM Ac-2761</strain>
    </source>
</reference>
<evidence type="ECO:0000313" key="3">
    <source>
        <dbReference type="EMBL" id="KZX22258.1"/>
    </source>
</evidence>
<feature type="transmembrane region" description="Helical" evidence="2">
    <location>
        <begin position="6"/>
        <end position="29"/>
    </location>
</feature>
<protein>
    <submittedName>
        <fullName evidence="3">Uncharacterized protein</fullName>
    </submittedName>
</protein>
<dbReference type="AlphaFoldDB" id="A0A162GT69"/>
<gene>
    <name evidence="3" type="ORF">ACH61_00587</name>
    <name evidence="4" type="ORF">GSU10_09655</name>
</gene>
<sequence length="63" mass="7182">MFSFLSIWVRLALSVVLWIVLLPVMLLLLPFRTDRCRPRSVPRSERMRPGVAAIDPLPHPSAS</sequence>
<dbReference type="EMBL" id="CP047186">
    <property type="protein sequence ID" value="QHC55868.1"/>
    <property type="molecule type" value="Genomic_DNA"/>
</dbReference>
<feature type="region of interest" description="Disordered" evidence="1">
    <location>
        <begin position="42"/>
        <end position="63"/>
    </location>
</feature>
<dbReference type="KEGG" id="rte:GSU10_09655"/>
<keyword evidence="5" id="KW-1185">Reference proteome</keyword>
<keyword evidence="2" id="KW-0812">Transmembrane</keyword>
<dbReference type="RefSeq" id="WP_068208287.1">
    <property type="nucleotide sequence ID" value="NZ_CP047186.1"/>
</dbReference>
<evidence type="ECO:0000256" key="1">
    <source>
        <dbReference type="SAM" id="MobiDB-lite"/>
    </source>
</evidence>
<reference evidence="3 5" key="1">
    <citation type="submission" date="2015-08" db="EMBL/GenBank/DDBJ databases">
        <title>Draft Genome Sequence of Rathayibacter sp. Strain VKM Ac-2596 Isolated from Leaf Gall Induced by Plant-Parasitic Nematodes.</title>
        <authorList>
            <person name="Vasilenko O.V."/>
            <person name="Starodumova I.P."/>
            <person name="Tarlachkov S.V."/>
            <person name="Dorofeeva L.V."/>
            <person name="Evtushenko L.I."/>
        </authorList>
    </citation>
    <scope>NUCLEOTIDE SEQUENCE [LARGE SCALE GENOMIC DNA]</scope>
    <source>
        <strain evidence="3 5">VKM Ac-2596</strain>
    </source>
</reference>
<organism evidence="3 5">
    <name type="scientific">Rathayibacter tanaceti</name>
    <dbReference type="NCBI Taxonomy" id="1671680"/>
    <lineage>
        <taxon>Bacteria</taxon>
        <taxon>Bacillati</taxon>
        <taxon>Actinomycetota</taxon>
        <taxon>Actinomycetes</taxon>
        <taxon>Micrococcales</taxon>
        <taxon>Microbacteriaceae</taxon>
        <taxon>Rathayibacter</taxon>
    </lineage>
</organism>
<name>A0A162GT69_9MICO</name>
<dbReference type="Proteomes" id="UP000076717">
    <property type="component" value="Unassembled WGS sequence"/>
</dbReference>
<keyword evidence="2" id="KW-0472">Membrane</keyword>
<accession>A0A162GT69</accession>
<evidence type="ECO:0000313" key="6">
    <source>
        <dbReference type="Proteomes" id="UP000465031"/>
    </source>
</evidence>